<dbReference type="SUPFAM" id="SSF55681">
    <property type="entry name" value="Class II aaRS and biotin synthetases"/>
    <property type="match status" value="1"/>
</dbReference>
<dbReference type="Proteomes" id="UP000051913">
    <property type="component" value="Unassembled WGS sequence"/>
</dbReference>
<dbReference type="Pfam" id="PF16917">
    <property type="entry name" value="BPL_LplA_LipB_2"/>
    <property type="match status" value="1"/>
</dbReference>
<sequence>MVIARPRDTEQTLDLPPGYTLVALRELGDAFAHACEIAGEAGAGTLVWVRRYDLVEFAVVLEPDEPLKSARRALFAGMNALADAIAAHCPPEREVAFDWPDAVRFDAGLLGGGRLGWPAECTEDDIPGWLVFGVILRAAAMAHIPEVQAASGVSLLSEGFELVDTDAIIESFSRHLMTAFDRWKERGFEAIARDYLERLPKTKAGERRGIDVNGDLLVSLPAGSGAPARSSLVDALARSDWYDRQARGPKFG</sequence>
<reference evidence="2 3" key="1">
    <citation type="submission" date="2014-03" db="EMBL/GenBank/DDBJ databases">
        <title>Bradyrhizobium valentinum sp. nov., isolated from effective nodules of Lupinus mariae-josephae, a lupine endemic of basic-lime soils in Eastern Spain.</title>
        <authorList>
            <person name="Duran D."/>
            <person name="Rey L."/>
            <person name="Navarro A."/>
            <person name="Busquets A."/>
            <person name="Imperial J."/>
            <person name="Ruiz-Argueso T."/>
        </authorList>
    </citation>
    <scope>NUCLEOTIDE SEQUENCE [LARGE SCALE GENOMIC DNA]</scope>
    <source>
        <strain evidence="2 3">LmjM3</strain>
    </source>
</reference>
<feature type="domain" description="BPL/LPL catalytic" evidence="1">
    <location>
        <begin position="15"/>
        <end position="196"/>
    </location>
</feature>
<dbReference type="Gene3D" id="3.30.930.10">
    <property type="entry name" value="Bira Bifunctional Protein, Domain 2"/>
    <property type="match status" value="1"/>
</dbReference>
<dbReference type="OrthoDB" id="7657788at2"/>
<dbReference type="InterPro" id="IPR045864">
    <property type="entry name" value="aa-tRNA-synth_II/BPL/LPL"/>
</dbReference>
<dbReference type="AlphaFoldDB" id="A0A0R3KTI9"/>
<dbReference type="STRING" id="1518501.CQ10_03730"/>
<proteinExistence type="predicted"/>
<comment type="caution">
    <text evidence="2">The sequence shown here is derived from an EMBL/GenBank/DDBJ whole genome shotgun (WGS) entry which is preliminary data.</text>
</comment>
<dbReference type="EMBL" id="LLXX01000101">
    <property type="protein sequence ID" value="KRR06911.1"/>
    <property type="molecule type" value="Genomic_DNA"/>
</dbReference>
<dbReference type="RefSeq" id="WP_057851106.1">
    <property type="nucleotide sequence ID" value="NZ_LLXY01000177.1"/>
</dbReference>
<dbReference type="InterPro" id="IPR004143">
    <property type="entry name" value="BPL_LPL_catalytic"/>
</dbReference>
<accession>A0A0R3KTI9</accession>
<evidence type="ECO:0000313" key="2">
    <source>
        <dbReference type="EMBL" id="KRR06911.1"/>
    </source>
</evidence>
<organism evidence="2 3">
    <name type="scientific">Bradyrhizobium valentinum</name>
    <dbReference type="NCBI Taxonomy" id="1518501"/>
    <lineage>
        <taxon>Bacteria</taxon>
        <taxon>Pseudomonadati</taxon>
        <taxon>Pseudomonadota</taxon>
        <taxon>Alphaproteobacteria</taxon>
        <taxon>Hyphomicrobiales</taxon>
        <taxon>Nitrobacteraceae</taxon>
        <taxon>Bradyrhizobium</taxon>
    </lineage>
</organism>
<evidence type="ECO:0000313" key="3">
    <source>
        <dbReference type="Proteomes" id="UP000051913"/>
    </source>
</evidence>
<evidence type="ECO:0000259" key="1">
    <source>
        <dbReference type="Pfam" id="PF16917"/>
    </source>
</evidence>
<protein>
    <recommendedName>
        <fullName evidence="1">BPL/LPL catalytic domain-containing protein</fullName>
    </recommendedName>
</protein>
<name>A0A0R3KTI9_9BRAD</name>
<gene>
    <name evidence="2" type="ORF">CP49_02095</name>
</gene>
<keyword evidence="3" id="KW-1185">Reference proteome</keyword>